<protein>
    <submittedName>
        <fullName evidence="2">Chitin deacetylase</fullName>
    </submittedName>
</protein>
<dbReference type="SUPFAM" id="SSF88713">
    <property type="entry name" value="Glycoside hydrolase/deacetylase"/>
    <property type="match status" value="1"/>
</dbReference>
<dbReference type="PANTHER" id="PTHR10587">
    <property type="entry name" value="GLYCOSYL TRANSFERASE-RELATED"/>
    <property type="match status" value="1"/>
</dbReference>
<dbReference type="GO" id="GO:0016810">
    <property type="term" value="F:hydrolase activity, acting on carbon-nitrogen (but not peptide) bonds"/>
    <property type="evidence" value="ECO:0007669"/>
    <property type="project" value="InterPro"/>
</dbReference>
<dbReference type="GO" id="GO:0005975">
    <property type="term" value="P:carbohydrate metabolic process"/>
    <property type="evidence" value="ECO:0007669"/>
    <property type="project" value="InterPro"/>
</dbReference>
<dbReference type="PROSITE" id="PS51677">
    <property type="entry name" value="NODB"/>
    <property type="match status" value="1"/>
</dbReference>
<dbReference type="Gene3D" id="3.20.20.370">
    <property type="entry name" value="Glycoside hydrolase/deacetylase"/>
    <property type="match status" value="1"/>
</dbReference>
<feature type="domain" description="NodB homology" evidence="1">
    <location>
        <begin position="24"/>
        <end position="218"/>
    </location>
</feature>
<dbReference type="InterPro" id="IPR050248">
    <property type="entry name" value="Polysacc_deacetylase_ArnD"/>
</dbReference>
<evidence type="ECO:0000259" key="1">
    <source>
        <dbReference type="PROSITE" id="PS51677"/>
    </source>
</evidence>
<dbReference type="Proteomes" id="UP000199548">
    <property type="component" value="Unassembled WGS sequence"/>
</dbReference>
<organism evidence="2 3">
    <name type="scientific">Paraburkholderia megapolitana</name>
    <dbReference type="NCBI Taxonomy" id="420953"/>
    <lineage>
        <taxon>Bacteria</taxon>
        <taxon>Pseudomonadati</taxon>
        <taxon>Pseudomonadota</taxon>
        <taxon>Betaproteobacteria</taxon>
        <taxon>Burkholderiales</taxon>
        <taxon>Burkholderiaceae</taxon>
        <taxon>Paraburkholderia</taxon>
    </lineage>
</organism>
<dbReference type="InterPro" id="IPR011330">
    <property type="entry name" value="Glyco_hydro/deAcase_b/a-brl"/>
</dbReference>
<dbReference type="CDD" id="cd10917">
    <property type="entry name" value="CE4_NodB_like_6s_7s"/>
    <property type="match status" value="1"/>
</dbReference>
<accession>A0A1I3KRU7</accession>
<dbReference type="Pfam" id="PF01522">
    <property type="entry name" value="Polysacc_deac_1"/>
    <property type="match status" value="1"/>
</dbReference>
<dbReference type="EMBL" id="FOQU01000004">
    <property type="protein sequence ID" value="SFI75212.1"/>
    <property type="molecule type" value="Genomic_DNA"/>
</dbReference>
<name>A0A1I3KRU7_9BURK</name>
<dbReference type="AlphaFoldDB" id="A0A1I3KRU7"/>
<evidence type="ECO:0000313" key="3">
    <source>
        <dbReference type="Proteomes" id="UP000199548"/>
    </source>
</evidence>
<reference evidence="2 3" key="1">
    <citation type="submission" date="2016-10" db="EMBL/GenBank/DDBJ databases">
        <authorList>
            <person name="de Groot N.N."/>
        </authorList>
    </citation>
    <scope>NUCLEOTIDE SEQUENCE [LARGE SCALE GENOMIC DNA]</scope>
    <source>
        <strain evidence="2 3">LMG 23650</strain>
    </source>
</reference>
<sequence length="221" mass="24032">MGIELSCSLARFFESATVIPMMNMSTQLSFDDGPGPSTPALLDVLRDASCRATFFLLGKNLAGSLDVAARMVREGHVLGNHTYSHARPGVLPDAELIDEIEQTDALILEAYRLAGVPKPASIPLRLPYGADSQDVRLNVLARLARSHTGWTAILDDWRRPAPSPDALLDAMRRHIGESVAQGLDVLLCLHDSSRYAEAHPATVDAVRMLLGDPDWQPGRCL</sequence>
<keyword evidence="3" id="KW-1185">Reference proteome</keyword>
<dbReference type="STRING" id="420953.SAMN05192543_10498"/>
<evidence type="ECO:0000313" key="2">
    <source>
        <dbReference type="EMBL" id="SFI75212.1"/>
    </source>
</evidence>
<dbReference type="InterPro" id="IPR002509">
    <property type="entry name" value="NODB_dom"/>
</dbReference>
<gene>
    <name evidence="2" type="ORF">SAMN05192543_10498</name>
</gene>
<proteinExistence type="predicted"/>